<dbReference type="Gene3D" id="2.60.40.1880">
    <property type="entry name" value="Invasion associated locus B (IalB) protein"/>
    <property type="match status" value="1"/>
</dbReference>
<dbReference type="RefSeq" id="WP_191144879.1">
    <property type="nucleotide sequence ID" value="NZ_JACXAF010000012.1"/>
</dbReference>
<keyword evidence="1" id="KW-0732">Signal</keyword>
<sequence>MIKGLIACIGTAFFAFSTIATEQDIEAWTLACAEDSPCTITQLVMAEKAGKSGVVGGVTYFHSANQPILKVRFTPDALKSKGVGLKVDGHSPLHLPITGCDGKVCEVNVAVDNKLLNELTTGKILAVAYVNQANQQMTFPVILTGFDKALSLMPTRQSPKPATI</sequence>
<protein>
    <submittedName>
        <fullName evidence="2">Invasion associated locus B family protein</fullName>
    </submittedName>
</protein>
<evidence type="ECO:0000313" key="3">
    <source>
        <dbReference type="Proteomes" id="UP000638014"/>
    </source>
</evidence>
<dbReference type="EMBL" id="JACXAF010000012">
    <property type="protein sequence ID" value="MBD1389779.1"/>
    <property type="molecule type" value="Genomic_DNA"/>
</dbReference>
<dbReference type="AlphaFoldDB" id="A0A8J6QS95"/>
<proteinExistence type="predicted"/>
<evidence type="ECO:0000313" key="2">
    <source>
        <dbReference type="EMBL" id="MBD1389779.1"/>
    </source>
</evidence>
<feature type="chain" id="PRO_5035313919" evidence="1">
    <location>
        <begin position="21"/>
        <end position="164"/>
    </location>
</feature>
<evidence type="ECO:0000256" key="1">
    <source>
        <dbReference type="SAM" id="SignalP"/>
    </source>
</evidence>
<gene>
    <name evidence="2" type="ORF">IC617_10105</name>
</gene>
<comment type="caution">
    <text evidence="2">The sequence shown here is derived from an EMBL/GenBank/DDBJ whole genome shotgun (WGS) entry which is preliminary data.</text>
</comment>
<dbReference type="Proteomes" id="UP000638014">
    <property type="component" value="Unassembled WGS sequence"/>
</dbReference>
<name>A0A8J6QS95_9GAMM</name>
<reference evidence="2" key="1">
    <citation type="submission" date="2020-09" db="EMBL/GenBank/DDBJ databases">
        <title>A novel bacterium of genus Neiella, isolated from South China Sea.</title>
        <authorList>
            <person name="Huang H."/>
            <person name="Mo K."/>
            <person name="Hu Y."/>
        </authorList>
    </citation>
    <scope>NUCLEOTIDE SEQUENCE</scope>
    <source>
        <strain evidence="2">HB171785</strain>
    </source>
</reference>
<dbReference type="InterPro" id="IPR010642">
    <property type="entry name" value="Invasion_prot_B"/>
</dbReference>
<organism evidence="2 3">
    <name type="scientific">Neiella litorisoli</name>
    <dbReference type="NCBI Taxonomy" id="2771431"/>
    <lineage>
        <taxon>Bacteria</taxon>
        <taxon>Pseudomonadati</taxon>
        <taxon>Pseudomonadota</taxon>
        <taxon>Gammaproteobacteria</taxon>
        <taxon>Alteromonadales</taxon>
        <taxon>Echinimonadaceae</taxon>
        <taxon>Neiella</taxon>
    </lineage>
</organism>
<dbReference type="InterPro" id="IPR038696">
    <property type="entry name" value="IalB_sf"/>
</dbReference>
<keyword evidence="3" id="KW-1185">Reference proteome</keyword>
<accession>A0A8J6QS95</accession>
<feature type="signal peptide" evidence="1">
    <location>
        <begin position="1"/>
        <end position="20"/>
    </location>
</feature>
<dbReference type="Pfam" id="PF06776">
    <property type="entry name" value="IalB"/>
    <property type="match status" value="1"/>
</dbReference>